<sequence>MEINSSNLYNKDILKTNKFENLNSSSLEKVEDKELREVSNNFEAFFINQILETSLKSTSIAGEEAGSDIIKGMYLQSISDSSSGNFGISDMLYNFLSQNNKKEQG</sequence>
<accession>A0A1V9VDC2</accession>
<evidence type="ECO:0000313" key="5">
    <source>
        <dbReference type="EMBL" id="UYF43652.1"/>
    </source>
</evidence>
<reference evidence="1 6" key="1">
    <citation type="submission" date="2017-04" db="EMBL/GenBank/DDBJ databases">
        <title>Accumulation and expression of multiple antibiotic resistance genes in Arcobacter cryaerophilus that thrives in sewage.</title>
        <authorList>
            <person name="Millar J.A."/>
            <person name="Raghavan R."/>
        </authorList>
    </citation>
    <scope>NUCLEOTIDE SEQUENCE [LARGE SCALE GENOMIC DNA]</scope>
    <source>
        <strain evidence="1 6">AZT-1</strain>
    </source>
</reference>
<dbReference type="EMBL" id="LNTC01000013">
    <property type="protein sequence ID" value="OQR42040.1"/>
    <property type="molecule type" value="Genomic_DNA"/>
</dbReference>
<dbReference type="Proteomes" id="UP001164100">
    <property type="component" value="Chromosome"/>
</dbReference>
<dbReference type="EMBL" id="NXGJ01000002">
    <property type="protein sequence ID" value="PRM88695.1"/>
    <property type="molecule type" value="Genomic_DNA"/>
</dbReference>
<reference evidence="4 9" key="3">
    <citation type="journal article" date="2020" name="Front. Microbiol.">
        <title>Genomic Analysis and Antimicrobial Resistance of Aliarcobacter cryaerophilus Strains From German Water Poultry.</title>
        <authorList>
            <person name="Muller E."/>
            <person name="Hotzel H."/>
            <person name="Ahlers C."/>
            <person name="Hanel I."/>
            <person name="Tomaso H."/>
            <person name="Abdel-Glil M.Y."/>
        </authorList>
    </citation>
    <scope>NUCLEOTIDE SEQUENCE [LARGE SCALE GENOMIC DNA]</scope>
    <source>
        <strain evidence="4 9">16CS1285-4</strain>
    </source>
</reference>
<dbReference type="RefSeq" id="WP_066219627.1">
    <property type="nucleotide sequence ID" value="NZ_CP026656.1"/>
</dbReference>
<evidence type="ECO:0000313" key="7">
    <source>
        <dbReference type="Proteomes" id="UP000238811"/>
    </source>
</evidence>
<dbReference type="EMBL" id="CP099556">
    <property type="protein sequence ID" value="UYF43652.1"/>
    <property type="molecule type" value="Genomic_DNA"/>
</dbReference>
<reference evidence="5" key="4">
    <citation type="journal article" date="2022" name="Front. Microbiol.">
        <title>Species classification and novel plasmid identifications in Arcobacter cryaerophilus and Arcobacter cryaerophilus-like organisms.</title>
        <authorList>
            <person name="Zhou G."/>
            <person name="Wang M."/>
            <person name="Wang H."/>
            <person name="Chen X."/>
            <person name="Gu Y."/>
            <person name="Shao Z."/>
            <person name="Zhang J."/>
            <person name="Zhang M."/>
        </authorList>
    </citation>
    <scope>NUCLEOTIDE SEQUENCE</scope>
    <source>
        <strain evidence="5">ICDCAC48</strain>
    </source>
</reference>
<dbReference type="Proteomes" id="UP000239065">
    <property type="component" value="Unassembled WGS sequence"/>
</dbReference>
<dbReference type="Proteomes" id="UP000515842">
    <property type="component" value="Chromosome"/>
</dbReference>
<evidence type="ECO:0000313" key="6">
    <source>
        <dbReference type="Proteomes" id="UP000192599"/>
    </source>
</evidence>
<proteinExistence type="predicted"/>
<evidence type="ECO:0000313" key="4">
    <source>
        <dbReference type="EMBL" id="QNM90464.1"/>
    </source>
</evidence>
<dbReference type="Proteomes" id="UP000192599">
    <property type="component" value="Unassembled WGS sequence"/>
</dbReference>
<name>A0A1V9VDC2_9BACT</name>
<dbReference type="EMBL" id="NXGD01000006">
    <property type="protein sequence ID" value="PRN00511.1"/>
    <property type="molecule type" value="Genomic_DNA"/>
</dbReference>
<gene>
    <name evidence="1" type="ORF">AS859_02045</name>
    <name evidence="3" type="ORF">CJ668_06560</name>
    <name evidence="2" type="ORF">CJ669_03420</name>
    <name evidence="4" type="ORF">HOO34_01635</name>
    <name evidence="5" type="ORF">NGX11_01595</name>
</gene>
<evidence type="ECO:0000313" key="3">
    <source>
        <dbReference type="EMBL" id="PRN00511.1"/>
    </source>
</evidence>
<dbReference type="EMBL" id="CP060693">
    <property type="protein sequence ID" value="QNM90464.1"/>
    <property type="molecule type" value="Genomic_DNA"/>
</dbReference>
<dbReference type="AlphaFoldDB" id="A0A1V9VDC2"/>
<evidence type="ECO:0000313" key="9">
    <source>
        <dbReference type="Proteomes" id="UP000515842"/>
    </source>
</evidence>
<evidence type="ECO:0000313" key="1">
    <source>
        <dbReference type="EMBL" id="OQR42040.1"/>
    </source>
</evidence>
<dbReference type="Proteomes" id="UP000238811">
    <property type="component" value="Unassembled WGS sequence"/>
</dbReference>
<evidence type="ECO:0000313" key="2">
    <source>
        <dbReference type="EMBL" id="PRM88695.1"/>
    </source>
</evidence>
<reference evidence="7 8" key="2">
    <citation type="submission" date="2017-09" db="EMBL/GenBank/DDBJ databases">
        <title>Reassesment of A. cryaerophilus.</title>
        <authorList>
            <person name="Perez-Cataluna A."/>
            <person name="Collado L."/>
            <person name="Salgado O."/>
            <person name="Lefinanco V."/>
            <person name="Figueras M.J."/>
        </authorList>
    </citation>
    <scope>NUCLEOTIDE SEQUENCE [LARGE SCALE GENOMIC DNA]</scope>
    <source>
        <strain evidence="3 7">LMG 10229</strain>
        <strain evidence="2 8">LMG 9861</strain>
    </source>
</reference>
<protein>
    <submittedName>
        <fullName evidence="5">Rod-binding protein</fullName>
    </submittedName>
</protein>
<evidence type="ECO:0000313" key="8">
    <source>
        <dbReference type="Proteomes" id="UP000239065"/>
    </source>
</evidence>
<organism evidence="1 6">
    <name type="scientific">Aliarcobacter cryaerophilus</name>
    <dbReference type="NCBI Taxonomy" id="28198"/>
    <lineage>
        <taxon>Bacteria</taxon>
        <taxon>Pseudomonadati</taxon>
        <taxon>Campylobacterota</taxon>
        <taxon>Epsilonproteobacteria</taxon>
        <taxon>Campylobacterales</taxon>
        <taxon>Arcobacteraceae</taxon>
        <taxon>Aliarcobacter</taxon>
    </lineage>
</organism>